<dbReference type="NCBIfam" id="TIGR00045">
    <property type="entry name" value="glycerate kinase"/>
    <property type="match status" value="1"/>
</dbReference>
<evidence type="ECO:0000256" key="1">
    <source>
        <dbReference type="ARBA" id="ARBA00006284"/>
    </source>
</evidence>
<accession>A0A839GJF2</accession>
<evidence type="ECO:0000313" key="5">
    <source>
        <dbReference type="EMBL" id="MBA9076889.1"/>
    </source>
</evidence>
<dbReference type="InterPro" id="IPR018193">
    <property type="entry name" value="Glyc_kinase_flavodox-like_fold"/>
</dbReference>
<dbReference type="InterPro" id="IPR004381">
    <property type="entry name" value="Glycerate_kinase"/>
</dbReference>
<dbReference type="InterPro" id="IPR018197">
    <property type="entry name" value="Glycerate_kinase_RE-like"/>
</dbReference>
<keyword evidence="6" id="KW-1185">Reference proteome</keyword>
<evidence type="ECO:0000256" key="3">
    <source>
        <dbReference type="ARBA" id="ARBA00022777"/>
    </source>
</evidence>
<dbReference type="Gene3D" id="3.40.50.10350">
    <property type="entry name" value="Glycerate kinase, domain 1"/>
    <property type="match status" value="1"/>
</dbReference>
<reference evidence="5 6" key="1">
    <citation type="submission" date="2020-08" db="EMBL/GenBank/DDBJ databases">
        <title>Genomic Encyclopedia of Type Strains, Phase IV (KMG-IV): sequencing the most valuable type-strain genomes for metagenomic binning, comparative biology and taxonomic classification.</title>
        <authorList>
            <person name="Goeker M."/>
        </authorList>
    </citation>
    <scope>NUCLEOTIDE SEQUENCE [LARGE SCALE GENOMIC DNA]</scope>
    <source>
        <strain evidence="5 6">DSM 29854</strain>
    </source>
</reference>
<dbReference type="Gene3D" id="3.90.1510.10">
    <property type="entry name" value="Glycerate kinase, domain 2"/>
    <property type="match status" value="1"/>
</dbReference>
<dbReference type="PANTHER" id="PTHR21599:SF0">
    <property type="entry name" value="GLYCERATE KINASE"/>
    <property type="match status" value="1"/>
</dbReference>
<dbReference type="GO" id="GO:0008887">
    <property type="term" value="F:glycerate kinase activity"/>
    <property type="evidence" value="ECO:0007669"/>
    <property type="project" value="UniProtKB-UniRule"/>
</dbReference>
<evidence type="ECO:0000256" key="4">
    <source>
        <dbReference type="PIRNR" id="PIRNR006078"/>
    </source>
</evidence>
<keyword evidence="3 4" id="KW-0418">Kinase</keyword>
<dbReference type="InterPro" id="IPR036129">
    <property type="entry name" value="Glycerate_kinase_sf"/>
</dbReference>
<dbReference type="PANTHER" id="PTHR21599">
    <property type="entry name" value="GLYCERATE KINASE"/>
    <property type="match status" value="1"/>
</dbReference>
<comment type="similarity">
    <text evidence="1 4">Belongs to the glycerate kinase type-1 family.</text>
</comment>
<dbReference type="SUPFAM" id="SSF110738">
    <property type="entry name" value="Glycerate kinase I"/>
    <property type="match status" value="1"/>
</dbReference>
<dbReference type="Proteomes" id="UP000563094">
    <property type="component" value="Unassembled WGS sequence"/>
</dbReference>
<proteinExistence type="inferred from homology"/>
<dbReference type="EMBL" id="JACJIQ010000005">
    <property type="protein sequence ID" value="MBA9076889.1"/>
    <property type="molecule type" value="Genomic_DNA"/>
</dbReference>
<protein>
    <submittedName>
        <fullName evidence="5">Glycerate kinase</fullName>
        <ecNumber evidence="5">2.7.1.31</ecNumber>
    </submittedName>
</protein>
<comment type="caution">
    <text evidence="5">The sequence shown here is derived from an EMBL/GenBank/DDBJ whole genome shotgun (WGS) entry which is preliminary data.</text>
</comment>
<evidence type="ECO:0000256" key="2">
    <source>
        <dbReference type="ARBA" id="ARBA00022679"/>
    </source>
</evidence>
<dbReference type="Pfam" id="PF02595">
    <property type="entry name" value="Gly_kinase"/>
    <property type="match status" value="1"/>
</dbReference>
<dbReference type="PIRSF" id="PIRSF006078">
    <property type="entry name" value="GlxK"/>
    <property type="match status" value="1"/>
</dbReference>
<dbReference type="GO" id="GO:0031388">
    <property type="term" value="P:organic acid phosphorylation"/>
    <property type="evidence" value="ECO:0007669"/>
    <property type="project" value="UniProtKB-UniRule"/>
</dbReference>
<organism evidence="5 6">
    <name type="scientific">Rufibacter quisquiliarum</name>
    <dbReference type="NCBI Taxonomy" id="1549639"/>
    <lineage>
        <taxon>Bacteria</taxon>
        <taxon>Pseudomonadati</taxon>
        <taxon>Bacteroidota</taxon>
        <taxon>Cytophagia</taxon>
        <taxon>Cytophagales</taxon>
        <taxon>Hymenobacteraceae</taxon>
        <taxon>Rufibacter</taxon>
    </lineage>
</organism>
<dbReference type="EC" id="2.7.1.31" evidence="5"/>
<dbReference type="AlphaFoldDB" id="A0A839GJF2"/>
<dbReference type="RefSeq" id="WP_182512585.1">
    <property type="nucleotide sequence ID" value="NZ_JACJIQ010000005.1"/>
</dbReference>
<name>A0A839GJF2_9BACT</name>
<sequence>MNIVIAPDSYKGSLSAKEVGLTIQEAFQMEAPEAKVWVVPMADGGEGTLETLLYSTNGTKVETTASGPLGHAITTGYGILGDGRTAVIEIAQIAGLTMVPDAERNPMQTTTYGVGELIKEALGKGIRNFIIGLGGSATNDGGLGMMQALGVVFQDEEGKPVQPIGASLSKIVSVDFAPLLPQMKECQFKIASDVKNPLCGSNGASFTYGSQKGASQEQVVLLDKGMRNFADLIEQALQQKLQQMPGAGAAGGLGFAFLALGATLEPGAQLIANAAGLDRYVQQADWVITGEGQSDYQTLYGKLPLHIAQVARSYGKPTILISGALGRGHEQLLPHFFSCHAITHAPVTLQEAMASSKENLYFCARNIARLISKKNH</sequence>
<keyword evidence="2 4" id="KW-0808">Transferase</keyword>
<gene>
    <name evidence="5" type="ORF">FHS90_001597</name>
</gene>
<evidence type="ECO:0000313" key="6">
    <source>
        <dbReference type="Proteomes" id="UP000563094"/>
    </source>
</evidence>